<dbReference type="Gene3D" id="3.40.50.720">
    <property type="entry name" value="NAD(P)-binding Rossmann-like Domain"/>
    <property type="match status" value="1"/>
</dbReference>
<dbReference type="GO" id="GO:0000166">
    <property type="term" value="F:nucleotide binding"/>
    <property type="evidence" value="ECO:0007669"/>
    <property type="project" value="InterPro"/>
</dbReference>
<dbReference type="AlphaFoldDB" id="A0A0F9R872"/>
<sequence>MNKNIAVIGCGYWGKNLVRNFYELNSLNAICDVEGKRLKSFKEKHPDLAVYNDYKTLLKKPEIDAVVIATPAATHYAVVKEALLANKDIFVEKPIALYYKEGKELVSLAEEKDKILMVGHILEYHPAVIKLKKMINKGELGKINYIYSNRLNLGKIRTEENILWSFAPHDISVIIGLLDEMPEEVSAHGGNYLNPNIADVTVTTMNFPSGAKSHIFVSWLHPYKEQKLVIIGDKKMIMFDDVNPKDKLFSYSHKIDWIERLPVPRPEEAQPLKIEEKEPLKSECEHFIDCITSRKTPITDGNSGLRVLKILEACQQSLKENGKVYRFTYETSKKYFVHDTSIVDENVEIGEGTKIWHFSHILKNTKMGNNCNIGQNVVIGPNVTIGGNVKIQNNVSVYEGVILEDDVFCGPSMVFTNVINPRSHWPRKDEYKKTLVKKGASLGANSTILCGTTIGQYAFIGAGAVINKEVPDYALVHGVPARIQGWMCYCGTKLSLSNSIDSKEKAECSTCKRKYKKEGLNVYKIS</sequence>
<name>A0A0F9R872_9ZZZZ</name>
<comment type="caution">
    <text evidence="3">The sequence shown here is derived from an EMBL/GenBank/DDBJ whole genome shotgun (WGS) entry which is preliminary data.</text>
</comment>
<dbReference type="SUPFAM" id="SSF55347">
    <property type="entry name" value="Glyceraldehyde-3-phosphate dehydrogenase-like, C-terminal domain"/>
    <property type="match status" value="1"/>
</dbReference>
<dbReference type="SUPFAM" id="SSF51161">
    <property type="entry name" value="Trimeric LpxA-like enzymes"/>
    <property type="match status" value="1"/>
</dbReference>
<organism evidence="3">
    <name type="scientific">marine sediment metagenome</name>
    <dbReference type="NCBI Taxonomy" id="412755"/>
    <lineage>
        <taxon>unclassified sequences</taxon>
        <taxon>metagenomes</taxon>
        <taxon>ecological metagenomes</taxon>
    </lineage>
</organism>
<dbReference type="PANTHER" id="PTHR43377:SF6">
    <property type="entry name" value="GFO_IDH_MOCA-LIKE OXIDOREDUCTASE N-TERMINAL DOMAIN-CONTAINING PROTEIN"/>
    <property type="match status" value="1"/>
</dbReference>
<dbReference type="PANTHER" id="PTHR43377">
    <property type="entry name" value="BILIVERDIN REDUCTASE A"/>
    <property type="match status" value="1"/>
</dbReference>
<dbReference type="EMBL" id="LAZR01001383">
    <property type="protein sequence ID" value="KKN45532.1"/>
    <property type="molecule type" value="Genomic_DNA"/>
</dbReference>
<dbReference type="SUPFAM" id="SSF51735">
    <property type="entry name" value="NAD(P)-binding Rossmann-fold domains"/>
    <property type="match status" value="1"/>
</dbReference>
<dbReference type="CDD" id="cd03358">
    <property type="entry name" value="LbH_WxcM_N_like"/>
    <property type="match status" value="1"/>
</dbReference>
<dbReference type="InterPro" id="IPR036291">
    <property type="entry name" value="NAD(P)-bd_dom_sf"/>
</dbReference>
<dbReference type="InterPro" id="IPR001451">
    <property type="entry name" value="Hexapep"/>
</dbReference>
<evidence type="ECO:0008006" key="4">
    <source>
        <dbReference type="Google" id="ProtNLM"/>
    </source>
</evidence>
<dbReference type="InterPro" id="IPR000683">
    <property type="entry name" value="Gfo/Idh/MocA-like_OxRdtase_N"/>
</dbReference>
<evidence type="ECO:0000313" key="3">
    <source>
        <dbReference type="EMBL" id="KKN45532.1"/>
    </source>
</evidence>
<proteinExistence type="predicted"/>
<evidence type="ECO:0000259" key="1">
    <source>
        <dbReference type="Pfam" id="PF01408"/>
    </source>
</evidence>
<feature type="domain" description="GFO/IDH/MocA-like oxidoreductase" evidence="2">
    <location>
        <begin position="129"/>
        <end position="237"/>
    </location>
</feature>
<feature type="domain" description="Gfo/Idh/MocA-like oxidoreductase N-terminal" evidence="1">
    <location>
        <begin position="4"/>
        <end position="120"/>
    </location>
</feature>
<dbReference type="Pfam" id="PF00132">
    <property type="entry name" value="Hexapep"/>
    <property type="match status" value="2"/>
</dbReference>
<gene>
    <name evidence="3" type="ORF">LCGC14_0682150</name>
</gene>
<dbReference type="InterPro" id="IPR055170">
    <property type="entry name" value="GFO_IDH_MocA-like_dom"/>
</dbReference>
<dbReference type="Gene3D" id="3.30.360.10">
    <property type="entry name" value="Dihydrodipicolinate Reductase, domain 2"/>
    <property type="match status" value="1"/>
</dbReference>
<dbReference type="Pfam" id="PF01408">
    <property type="entry name" value="GFO_IDH_MocA"/>
    <property type="match status" value="1"/>
</dbReference>
<dbReference type="InterPro" id="IPR051450">
    <property type="entry name" value="Gfo/Idh/MocA_Oxidoreductases"/>
</dbReference>
<protein>
    <recommendedName>
        <fullName evidence="4">Gfo/Idh/MocA-like oxidoreductase N-terminal domain-containing protein</fullName>
    </recommendedName>
</protein>
<accession>A0A0F9R872</accession>
<dbReference type="Gene3D" id="2.160.10.10">
    <property type="entry name" value="Hexapeptide repeat proteins"/>
    <property type="match status" value="1"/>
</dbReference>
<reference evidence="3" key="1">
    <citation type="journal article" date="2015" name="Nature">
        <title>Complex archaea that bridge the gap between prokaryotes and eukaryotes.</title>
        <authorList>
            <person name="Spang A."/>
            <person name="Saw J.H."/>
            <person name="Jorgensen S.L."/>
            <person name="Zaremba-Niedzwiedzka K."/>
            <person name="Martijn J."/>
            <person name="Lind A.E."/>
            <person name="van Eijk R."/>
            <person name="Schleper C."/>
            <person name="Guy L."/>
            <person name="Ettema T.J."/>
        </authorList>
    </citation>
    <scope>NUCLEOTIDE SEQUENCE</scope>
</reference>
<dbReference type="InterPro" id="IPR011004">
    <property type="entry name" value="Trimer_LpxA-like_sf"/>
</dbReference>
<dbReference type="Pfam" id="PF22725">
    <property type="entry name" value="GFO_IDH_MocA_C3"/>
    <property type="match status" value="1"/>
</dbReference>
<evidence type="ECO:0000259" key="2">
    <source>
        <dbReference type="Pfam" id="PF22725"/>
    </source>
</evidence>